<dbReference type="Proteomes" id="UP000031535">
    <property type="component" value="Unassembled WGS sequence"/>
</dbReference>
<dbReference type="HAMAP" id="MF_00761">
    <property type="entry name" value="UPF0303"/>
    <property type="match status" value="1"/>
</dbReference>
<keyword evidence="3" id="KW-1185">Reference proteome</keyword>
<evidence type="ECO:0000313" key="3">
    <source>
        <dbReference type="Proteomes" id="UP000031535"/>
    </source>
</evidence>
<evidence type="ECO:0000313" key="2">
    <source>
        <dbReference type="EMBL" id="KIH83247.1"/>
    </source>
</evidence>
<dbReference type="AlphaFoldDB" id="A0A0C2IE69"/>
<evidence type="ECO:0000256" key="1">
    <source>
        <dbReference type="HAMAP-Rule" id="MF_00761"/>
    </source>
</evidence>
<dbReference type="InterPro" id="IPR038084">
    <property type="entry name" value="PduO/GlcC-like_sf"/>
</dbReference>
<sequence>MDLKNDLQRIELQEQALKFERFDKTTAWDLGTRLKAACEKQGVSATIEVRLARETVFFYAMPGTAASNTDWARRKRNVVELMELSSYRVGRTFELQGESLESSMGLPLRDYADHGGSFPIVVRTVGCVGAVTVSGLPQREDHALVVQVLAQMCGVDPRQLAMDSHE</sequence>
<reference evidence="2 3" key="1">
    <citation type="submission" date="2015-01" db="EMBL/GenBank/DDBJ databases">
        <title>Complete genome of Pseudomonas batumici UCM B-321 producer of the batumin antibiotic with strong antistaphilococcal and potential anticancer activity.</title>
        <authorList>
            <person name="Klochko V.V."/>
            <person name="Zelena L.B."/>
            <person name="Elena K.A."/>
            <person name="Reva O.N."/>
        </authorList>
    </citation>
    <scope>NUCLEOTIDE SEQUENCE [LARGE SCALE GENOMIC DNA]</scope>
    <source>
        <strain evidence="2 3">UCM B-321</strain>
    </source>
</reference>
<dbReference type="PANTHER" id="PTHR28255:SF1">
    <property type="entry name" value="UPF0303 PROTEIN YBR137W"/>
    <property type="match status" value="1"/>
</dbReference>
<dbReference type="OrthoDB" id="9815315at2"/>
<dbReference type="Gene3D" id="3.30.450.150">
    <property type="entry name" value="Haem-degrading domain"/>
    <property type="match status" value="1"/>
</dbReference>
<comment type="caution">
    <text evidence="2">The sequence shown here is derived from an EMBL/GenBank/DDBJ whole genome shotgun (WGS) entry which is preliminary data.</text>
</comment>
<dbReference type="SUPFAM" id="SSF143744">
    <property type="entry name" value="GlcG-like"/>
    <property type="match status" value="1"/>
</dbReference>
<name>A0A0C2IE69_9PSED</name>
<proteinExistence type="inferred from homology"/>
<dbReference type="RefSeq" id="WP_040068131.1">
    <property type="nucleotide sequence ID" value="NZ_JXDG01000039.1"/>
</dbReference>
<dbReference type="InterPro" id="IPR005624">
    <property type="entry name" value="PduO/GlcC-like"/>
</dbReference>
<dbReference type="PIRSF" id="PIRSF008757">
    <property type="entry name" value="UCP008757"/>
    <property type="match status" value="1"/>
</dbReference>
<dbReference type="PATRIC" id="fig|226910.6.peg.2982"/>
<dbReference type="EMBL" id="JXDG01000039">
    <property type="protein sequence ID" value="KIH83247.1"/>
    <property type="molecule type" value="Genomic_DNA"/>
</dbReference>
<accession>A0A0C2IE69</accession>
<dbReference type="NCBIfam" id="NF002696">
    <property type="entry name" value="PRK02487.1-5"/>
    <property type="match status" value="1"/>
</dbReference>
<organism evidence="2 3">
    <name type="scientific">Pseudomonas batumici</name>
    <dbReference type="NCBI Taxonomy" id="226910"/>
    <lineage>
        <taxon>Bacteria</taxon>
        <taxon>Pseudomonadati</taxon>
        <taxon>Pseudomonadota</taxon>
        <taxon>Gammaproteobacteria</taxon>
        <taxon>Pseudomonadales</taxon>
        <taxon>Pseudomonadaceae</taxon>
        <taxon>Pseudomonas</taxon>
    </lineage>
</organism>
<protein>
    <recommendedName>
        <fullName evidence="1">UPF0303 protein UCMB321_2993</fullName>
    </recommendedName>
</protein>
<dbReference type="PANTHER" id="PTHR28255">
    <property type="match status" value="1"/>
</dbReference>
<dbReference type="Pfam" id="PF03928">
    <property type="entry name" value="HbpS-like"/>
    <property type="match status" value="1"/>
</dbReference>
<comment type="similarity">
    <text evidence="1">Belongs to the UPF0303 family.</text>
</comment>
<gene>
    <name evidence="2" type="ORF">UCMB321_2993</name>
</gene>
<dbReference type="InterPro" id="IPR010371">
    <property type="entry name" value="YBR137W-like"/>
</dbReference>